<dbReference type="UniPathway" id="UPA00079"/>
<comment type="pathway">
    <text evidence="2">Quinol/quinone metabolism; menaquinone biosynthesis.</text>
</comment>
<feature type="transmembrane region" description="Helical" evidence="9">
    <location>
        <begin position="269"/>
        <end position="288"/>
    </location>
</feature>
<comment type="subcellular location">
    <subcellularLocation>
        <location evidence="1">Membrane</location>
        <topology evidence="1">Multi-pass membrane protein</topology>
    </subcellularLocation>
</comment>
<dbReference type="CDD" id="cd13962">
    <property type="entry name" value="PT_UbiA_UBIAD1"/>
    <property type="match status" value="1"/>
</dbReference>
<feature type="transmembrane region" description="Helical" evidence="9">
    <location>
        <begin position="538"/>
        <end position="557"/>
    </location>
</feature>
<dbReference type="GO" id="GO:0009234">
    <property type="term" value="P:menaquinone biosynthetic process"/>
    <property type="evidence" value="ECO:0007669"/>
    <property type="project" value="UniProtKB-UniPathway"/>
</dbReference>
<keyword evidence="6 9" id="KW-0812">Transmembrane</keyword>
<evidence type="ECO:0000259" key="10">
    <source>
        <dbReference type="Pfam" id="PF02525"/>
    </source>
</evidence>
<dbReference type="OrthoDB" id="652200at2"/>
<dbReference type="PANTHER" id="PTHR13929:SF0">
    <property type="entry name" value="UBIA PRENYLTRANSFERASE DOMAIN-CONTAINING PROTEIN 1"/>
    <property type="match status" value="1"/>
</dbReference>
<evidence type="ECO:0000256" key="4">
    <source>
        <dbReference type="ARBA" id="ARBA00022475"/>
    </source>
</evidence>
<dbReference type="SUPFAM" id="SSF52218">
    <property type="entry name" value="Flavoproteins"/>
    <property type="match status" value="1"/>
</dbReference>
<evidence type="ECO:0000256" key="5">
    <source>
        <dbReference type="ARBA" id="ARBA00022679"/>
    </source>
</evidence>
<dbReference type="InterPro" id="IPR000537">
    <property type="entry name" value="UbiA_prenyltransferase"/>
</dbReference>
<dbReference type="Pfam" id="PF01040">
    <property type="entry name" value="UbiA"/>
    <property type="match status" value="1"/>
</dbReference>
<dbReference type="AlphaFoldDB" id="A0A4R3VYU9"/>
<comment type="caution">
    <text evidence="11">The sequence shown here is derived from an EMBL/GenBank/DDBJ whole genome shotgun (WGS) entry which is preliminary data.</text>
</comment>
<keyword evidence="4" id="KW-1003">Cell membrane</keyword>
<feature type="transmembrane region" description="Helical" evidence="9">
    <location>
        <begin position="354"/>
        <end position="371"/>
    </location>
</feature>
<dbReference type="EMBL" id="SMBZ01000018">
    <property type="protein sequence ID" value="TCV13997.1"/>
    <property type="molecule type" value="Genomic_DNA"/>
</dbReference>
<feature type="transmembrane region" description="Helical" evidence="9">
    <location>
        <begin position="406"/>
        <end position="425"/>
    </location>
</feature>
<organism evidence="11 12">
    <name type="scientific">Sphingobacterium alimentarium</name>
    <dbReference type="NCBI Taxonomy" id="797292"/>
    <lineage>
        <taxon>Bacteria</taxon>
        <taxon>Pseudomonadati</taxon>
        <taxon>Bacteroidota</taxon>
        <taxon>Sphingobacteriia</taxon>
        <taxon>Sphingobacteriales</taxon>
        <taxon>Sphingobacteriaceae</taxon>
        <taxon>Sphingobacterium</taxon>
    </lineage>
</organism>
<evidence type="ECO:0000256" key="2">
    <source>
        <dbReference type="ARBA" id="ARBA00004863"/>
    </source>
</evidence>
<dbReference type="Pfam" id="PF02525">
    <property type="entry name" value="Flavodoxin_2"/>
    <property type="match status" value="1"/>
</dbReference>
<feature type="transmembrane region" description="Helical" evidence="9">
    <location>
        <begin position="474"/>
        <end position="495"/>
    </location>
</feature>
<evidence type="ECO:0000256" key="6">
    <source>
        <dbReference type="ARBA" id="ARBA00022692"/>
    </source>
</evidence>
<keyword evidence="3" id="KW-0474">Menaquinone biosynthesis</keyword>
<sequence>MRVMKISLSDLKLPELISRILYLKSNDWRKNCISIKQLLGLLVLSKRAGMKEANIKVLVILGHPRKDSYNAALAESYVAGAKAARAHVEFLHLADLHFDLHVQIPSPQDQLEEEDLKEAKRLIKWADHLVFVYPAWWGNMPALLKGFIDRVFVPGFAFYEIQPDAFKKLLRPKTAQLIITMDTPVLIDRLINGAPSRRSLENATLKFCGVSPVRSMLISPVKHSSDEKKEEWLTKVYHQGKSLENGVLTPWEKFMDQIMPWIKAIRLQFYPMTFFAYAIGAFLFAELAGPFNPWIFVLGYLVLFLIEVITVFSNDYLDRESDRLNKHFSTFSGGSRVLVDGELSEKAYTNSLKYLLVVLAVLCVFMGIFAIASVMHVLLVTVLIFFIAVSYTAAPLSFSYNGWGEIVVGFTHSFAVIICGFVYQGGALNNIYSWVVGIPLFFSIVPAIIMAGIPDHDADRAAGKGTLVVRLGKVRATYLAGISVLLSMSSVLLLKKDVLLDRIYSDIIYTAFLHGAWLLYLLYQYINKPEKPDRIDGIMGIALMYILWYTLVPFFNLL</sequence>
<feature type="transmembrane region" description="Helical" evidence="9">
    <location>
        <begin position="507"/>
        <end position="526"/>
    </location>
</feature>
<dbReference type="Gene3D" id="1.10.357.140">
    <property type="entry name" value="UbiA prenyltransferase"/>
    <property type="match status" value="1"/>
</dbReference>
<gene>
    <name evidence="11" type="ORF">EDC17_101812</name>
</gene>
<dbReference type="GO" id="GO:0004659">
    <property type="term" value="F:prenyltransferase activity"/>
    <property type="evidence" value="ECO:0007669"/>
    <property type="project" value="InterPro"/>
</dbReference>
<keyword evidence="8 9" id="KW-0472">Membrane</keyword>
<feature type="domain" description="Flavodoxin-like fold" evidence="10">
    <location>
        <begin position="56"/>
        <end position="228"/>
    </location>
</feature>
<dbReference type="InterPro" id="IPR044878">
    <property type="entry name" value="UbiA_sf"/>
</dbReference>
<dbReference type="Proteomes" id="UP000295197">
    <property type="component" value="Unassembled WGS sequence"/>
</dbReference>
<keyword evidence="7 9" id="KW-1133">Transmembrane helix</keyword>
<evidence type="ECO:0000256" key="9">
    <source>
        <dbReference type="SAM" id="Phobius"/>
    </source>
</evidence>
<evidence type="ECO:0000313" key="12">
    <source>
        <dbReference type="Proteomes" id="UP000295197"/>
    </source>
</evidence>
<keyword evidence="12" id="KW-1185">Reference proteome</keyword>
<dbReference type="InterPro" id="IPR026046">
    <property type="entry name" value="UBIAD1"/>
</dbReference>
<dbReference type="GO" id="GO:0016020">
    <property type="term" value="C:membrane"/>
    <property type="evidence" value="ECO:0007669"/>
    <property type="project" value="UniProtKB-SubCell"/>
</dbReference>
<accession>A0A4R3VYU9</accession>
<dbReference type="GO" id="GO:0042371">
    <property type="term" value="P:vitamin K biosynthetic process"/>
    <property type="evidence" value="ECO:0007669"/>
    <property type="project" value="TreeGrafter"/>
</dbReference>
<dbReference type="PANTHER" id="PTHR13929">
    <property type="entry name" value="1,4-DIHYDROXY-2-NAPHTHOATE OCTAPRENYLTRANSFERASE"/>
    <property type="match status" value="1"/>
</dbReference>
<evidence type="ECO:0000256" key="7">
    <source>
        <dbReference type="ARBA" id="ARBA00022989"/>
    </source>
</evidence>
<evidence type="ECO:0000256" key="8">
    <source>
        <dbReference type="ARBA" id="ARBA00023136"/>
    </source>
</evidence>
<evidence type="ECO:0000256" key="1">
    <source>
        <dbReference type="ARBA" id="ARBA00004141"/>
    </source>
</evidence>
<protein>
    <submittedName>
        <fullName evidence="11">Putative NADPH-quinone reductase</fullName>
    </submittedName>
</protein>
<dbReference type="InterPro" id="IPR003680">
    <property type="entry name" value="Flavodoxin_fold"/>
</dbReference>
<proteinExistence type="predicted"/>
<evidence type="ECO:0000313" key="11">
    <source>
        <dbReference type="EMBL" id="TCV13997.1"/>
    </source>
</evidence>
<dbReference type="Gene3D" id="3.40.50.360">
    <property type="match status" value="1"/>
</dbReference>
<feature type="transmembrane region" description="Helical" evidence="9">
    <location>
        <begin position="431"/>
        <end position="453"/>
    </location>
</feature>
<name>A0A4R3VYU9_9SPHI</name>
<reference evidence="11 12" key="1">
    <citation type="submission" date="2019-03" db="EMBL/GenBank/DDBJ databases">
        <title>Genomic Encyclopedia of Type Strains, Phase IV (KMG-IV): sequencing the most valuable type-strain genomes for metagenomic binning, comparative biology and taxonomic classification.</title>
        <authorList>
            <person name="Goeker M."/>
        </authorList>
    </citation>
    <scope>NUCLEOTIDE SEQUENCE [LARGE SCALE GENOMIC DNA]</scope>
    <source>
        <strain evidence="11 12">DSM 22362</strain>
    </source>
</reference>
<keyword evidence="5" id="KW-0808">Transferase</keyword>
<dbReference type="InterPro" id="IPR029039">
    <property type="entry name" value="Flavoprotein-like_sf"/>
</dbReference>
<evidence type="ECO:0000256" key="3">
    <source>
        <dbReference type="ARBA" id="ARBA00022428"/>
    </source>
</evidence>
<feature type="transmembrane region" description="Helical" evidence="9">
    <location>
        <begin position="294"/>
        <end position="317"/>
    </location>
</feature>